<dbReference type="InterPro" id="IPR046232">
    <property type="entry name" value="DUF6265"/>
</dbReference>
<comment type="caution">
    <text evidence="2">The sequence shown here is derived from an EMBL/GenBank/DDBJ whole genome shotgun (WGS) entry which is preliminary data.</text>
</comment>
<keyword evidence="3" id="KW-1185">Reference proteome</keyword>
<name>A0A6N9NMQ2_9FLAO</name>
<evidence type="ECO:0000313" key="2">
    <source>
        <dbReference type="EMBL" id="NBG67139.1"/>
    </source>
</evidence>
<proteinExistence type="predicted"/>
<evidence type="ECO:0000313" key="3">
    <source>
        <dbReference type="Proteomes" id="UP000470771"/>
    </source>
</evidence>
<dbReference type="Pfam" id="PF19780">
    <property type="entry name" value="DUF6265"/>
    <property type="match status" value="1"/>
</dbReference>
<sequence length="131" mass="15599">MQEETPNFDWLIGQWERVNEEKGKNTFENWEKIKEGHYYGFGFTMRNGDTITQEKMTIIQSNEEWKLTVKVPEDTAAVDFDLSNLNDNEFTFVNKEIDFPNTIHYWKNGDQIQATVANSEFQIDFEFKRLN</sequence>
<reference evidence="2 3" key="1">
    <citation type="submission" date="2019-12" db="EMBL/GenBank/DDBJ databases">
        <authorList>
            <person name="Zhao J."/>
        </authorList>
    </citation>
    <scope>NUCLEOTIDE SEQUENCE [LARGE SCALE GENOMIC DNA]</scope>
    <source>
        <strain evidence="2 3">S-15</strain>
    </source>
</reference>
<dbReference type="AlphaFoldDB" id="A0A6N9NMQ2"/>
<organism evidence="2 3">
    <name type="scientific">Acidiluteibacter ferrifornacis</name>
    <dbReference type="NCBI Taxonomy" id="2692424"/>
    <lineage>
        <taxon>Bacteria</taxon>
        <taxon>Pseudomonadati</taxon>
        <taxon>Bacteroidota</taxon>
        <taxon>Flavobacteriia</taxon>
        <taxon>Flavobacteriales</taxon>
        <taxon>Cryomorphaceae</taxon>
        <taxon>Acidiluteibacter</taxon>
    </lineage>
</organism>
<feature type="domain" description="DUF6265" evidence="1">
    <location>
        <begin position="9"/>
        <end position="117"/>
    </location>
</feature>
<accession>A0A6N9NMQ2</accession>
<dbReference type="Proteomes" id="UP000470771">
    <property type="component" value="Unassembled WGS sequence"/>
</dbReference>
<gene>
    <name evidence="2" type="ORF">GQN54_13500</name>
</gene>
<evidence type="ECO:0000259" key="1">
    <source>
        <dbReference type="Pfam" id="PF19780"/>
    </source>
</evidence>
<dbReference type="EMBL" id="WWNE01000012">
    <property type="protein sequence ID" value="NBG67139.1"/>
    <property type="molecule type" value="Genomic_DNA"/>
</dbReference>
<protein>
    <recommendedName>
        <fullName evidence="1">DUF6265 domain-containing protein</fullName>
    </recommendedName>
</protein>